<feature type="domain" description="Carboxylesterase type B" evidence="4">
    <location>
        <begin position="82"/>
        <end position="123"/>
    </location>
</feature>
<dbReference type="AlphaFoldDB" id="A0A9J6EG45"/>
<evidence type="ECO:0000313" key="5">
    <source>
        <dbReference type="EMBL" id="KAH8032976.1"/>
    </source>
</evidence>
<feature type="chain" id="PRO_5039904793" description="Carboxylesterase type B domain-containing protein" evidence="3">
    <location>
        <begin position="23"/>
        <end position="134"/>
    </location>
</feature>
<dbReference type="Pfam" id="PF00135">
    <property type="entry name" value="COesterase"/>
    <property type="match status" value="1"/>
</dbReference>
<keyword evidence="1" id="KW-0325">Glycoprotein</keyword>
<feature type="compositionally biased region" description="Low complexity" evidence="2">
    <location>
        <begin position="57"/>
        <end position="73"/>
    </location>
</feature>
<name>A0A9J6EG45_RHIMP</name>
<dbReference type="Proteomes" id="UP000821866">
    <property type="component" value="Chromosome 2"/>
</dbReference>
<reference evidence="5" key="1">
    <citation type="journal article" date="2020" name="Cell">
        <title>Large-Scale Comparative Analyses of Tick Genomes Elucidate Their Genetic Diversity and Vector Capacities.</title>
        <authorList>
            <consortium name="Tick Genome and Microbiome Consortium (TIGMIC)"/>
            <person name="Jia N."/>
            <person name="Wang J."/>
            <person name="Shi W."/>
            <person name="Du L."/>
            <person name="Sun Y."/>
            <person name="Zhan W."/>
            <person name="Jiang J.F."/>
            <person name="Wang Q."/>
            <person name="Zhang B."/>
            <person name="Ji P."/>
            <person name="Bell-Sakyi L."/>
            <person name="Cui X.M."/>
            <person name="Yuan T.T."/>
            <person name="Jiang B.G."/>
            <person name="Yang W.F."/>
            <person name="Lam T.T."/>
            <person name="Chang Q.C."/>
            <person name="Ding S.J."/>
            <person name="Wang X.J."/>
            <person name="Zhu J.G."/>
            <person name="Ruan X.D."/>
            <person name="Zhao L."/>
            <person name="Wei J.T."/>
            <person name="Ye R.Z."/>
            <person name="Que T.C."/>
            <person name="Du C.H."/>
            <person name="Zhou Y.H."/>
            <person name="Cheng J.X."/>
            <person name="Dai P.F."/>
            <person name="Guo W.B."/>
            <person name="Han X.H."/>
            <person name="Huang E.J."/>
            <person name="Li L.F."/>
            <person name="Wei W."/>
            <person name="Gao Y.C."/>
            <person name="Liu J.Z."/>
            <person name="Shao H.Z."/>
            <person name="Wang X."/>
            <person name="Wang C.C."/>
            <person name="Yang T.C."/>
            <person name="Huo Q.B."/>
            <person name="Li W."/>
            <person name="Chen H.Y."/>
            <person name="Chen S.E."/>
            <person name="Zhou L.G."/>
            <person name="Ni X.B."/>
            <person name="Tian J.H."/>
            <person name="Sheng Y."/>
            <person name="Liu T."/>
            <person name="Pan Y.S."/>
            <person name="Xia L.Y."/>
            <person name="Li J."/>
            <person name="Zhao F."/>
            <person name="Cao W.C."/>
        </authorList>
    </citation>
    <scope>NUCLEOTIDE SEQUENCE</scope>
    <source>
        <strain evidence="5">Rmic-2018</strain>
    </source>
</reference>
<dbReference type="EMBL" id="JABSTU010000004">
    <property type="protein sequence ID" value="KAH8032976.1"/>
    <property type="molecule type" value="Genomic_DNA"/>
</dbReference>
<comment type="caution">
    <text evidence="5">The sequence shown here is derived from an EMBL/GenBank/DDBJ whole genome shotgun (WGS) entry which is preliminary data.</text>
</comment>
<protein>
    <recommendedName>
        <fullName evidence="4">Carboxylesterase type B domain-containing protein</fullName>
    </recommendedName>
</protein>
<keyword evidence="3" id="KW-0732">Signal</keyword>
<evidence type="ECO:0000259" key="4">
    <source>
        <dbReference type="Pfam" id="PF00135"/>
    </source>
</evidence>
<evidence type="ECO:0000313" key="6">
    <source>
        <dbReference type="Proteomes" id="UP000821866"/>
    </source>
</evidence>
<keyword evidence="6" id="KW-1185">Reference proteome</keyword>
<dbReference type="SUPFAM" id="SSF53474">
    <property type="entry name" value="alpha/beta-Hydrolases"/>
    <property type="match status" value="1"/>
</dbReference>
<evidence type="ECO:0000256" key="1">
    <source>
        <dbReference type="ARBA" id="ARBA00023180"/>
    </source>
</evidence>
<feature type="region of interest" description="Disordered" evidence="2">
    <location>
        <begin position="57"/>
        <end position="78"/>
    </location>
</feature>
<evidence type="ECO:0000256" key="3">
    <source>
        <dbReference type="SAM" id="SignalP"/>
    </source>
</evidence>
<organism evidence="5 6">
    <name type="scientific">Rhipicephalus microplus</name>
    <name type="common">Cattle tick</name>
    <name type="synonym">Boophilus microplus</name>
    <dbReference type="NCBI Taxonomy" id="6941"/>
    <lineage>
        <taxon>Eukaryota</taxon>
        <taxon>Metazoa</taxon>
        <taxon>Ecdysozoa</taxon>
        <taxon>Arthropoda</taxon>
        <taxon>Chelicerata</taxon>
        <taxon>Arachnida</taxon>
        <taxon>Acari</taxon>
        <taxon>Parasitiformes</taxon>
        <taxon>Ixodida</taxon>
        <taxon>Ixodoidea</taxon>
        <taxon>Ixodidae</taxon>
        <taxon>Rhipicephalinae</taxon>
        <taxon>Rhipicephalus</taxon>
        <taxon>Boophilus</taxon>
    </lineage>
</organism>
<dbReference type="InterPro" id="IPR029058">
    <property type="entry name" value="AB_hydrolase_fold"/>
</dbReference>
<gene>
    <name evidence="5" type="ORF">HPB51_004657</name>
</gene>
<dbReference type="InterPro" id="IPR002018">
    <property type="entry name" value="CarbesteraseB"/>
</dbReference>
<feature type="signal peptide" evidence="3">
    <location>
        <begin position="1"/>
        <end position="22"/>
    </location>
</feature>
<sequence length="134" mass="14684">MMFAPALLAPLLLLALAGRAQQQQQHFHRTRFQPVHRYPPLPNGIKLSPELINQALQLPPNGQPQGPAQQQQQSFRPQRMVQLTIPQGVLRGRVLRTPSGRGLVAFLGVPYAAAPLGPLRFKVSTCTTAPSQCP</sequence>
<proteinExistence type="predicted"/>
<accession>A0A9J6EG45</accession>
<reference evidence="5" key="2">
    <citation type="submission" date="2021-09" db="EMBL/GenBank/DDBJ databases">
        <authorList>
            <person name="Jia N."/>
            <person name="Wang J."/>
            <person name="Shi W."/>
            <person name="Du L."/>
            <person name="Sun Y."/>
            <person name="Zhan W."/>
            <person name="Jiang J."/>
            <person name="Wang Q."/>
            <person name="Zhang B."/>
            <person name="Ji P."/>
            <person name="Sakyi L.B."/>
            <person name="Cui X."/>
            <person name="Yuan T."/>
            <person name="Jiang B."/>
            <person name="Yang W."/>
            <person name="Lam T.T.-Y."/>
            <person name="Chang Q."/>
            <person name="Ding S."/>
            <person name="Wang X."/>
            <person name="Zhu J."/>
            <person name="Ruan X."/>
            <person name="Zhao L."/>
            <person name="Wei J."/>
            <person name="Que T."/>
            <person name="Du C."/>
            <person name="Cheng J."/>
            <person name="Dai P."/>
            <person name="Han X."/>
            <person name="Huang E."/>
            <person name="Gao Y."/>
            <person name="Liu J."/>
            <person name="Shao H."/>
            <person name="Ye R."/>
            <person name="Li L."/>
            <person name="Wei W."/>
            <person name="Wang X."/>
            <person name="Wang C."/>
            <person name="Huo Q."/>
            <person name="Li W."/>
            <person name="Guo W."/>
            <person name="Chen H."/>
            <person name="Chen S."/>
            <person name="Zhou L."/>
            <person name="Zhou L."/>
            <person name="Ni X."/>
            <person name="Tian J."/>
            <person name="Zhou Y."/>
            <person name="Sheng Y."/>
            <person name="Liu T."/>
            <person name="Pan Y."/>
            <person name="Xia L."/>
            <person name="Li J."/>
            <person name="Zhao F."/>
            <person name="Cao W."/>
        </authorList>
    </citation>
    <scope>NUCLEOTIDE SEQUENCE</scope>
    <source>
        <strain evidence="5">Rmic-2018</strain>
        <tissue evidence="5">Larvae</tissue>
    </source>
</reference>
<dbReference type="Gene3D" id="3.40.50.1820">
    <property type="entry name" value="alpha/beta hydrolase"/>
    <property type="match status" value="1"/>
</dbReference>
<dbReference type="VEuPathDB" id="VectorBase:LOC119161308"/>
<evidence type="ECO:0000256" key="2">
    <source>
        <dbReference type="SAM" id="MobiDB-lite"/>
    </source>
</evidence>